<dbReference type="Proteomes" id="UP000308600">
    <property type="component" value="Unassembled WGS sequence"/>
</dbReference>
<reference evidence="1 2" key="1">
    <citation type="journal article" date="2019" name="Nat. Ecol. Evol.">
        <title>Megaphylogeny resolves global patterns of mushroom evolution.</title>
        <authorList>
            <person name="Varga T."/>
            <person name="Krizsan K."/>
            <person name="Foldi C."/>
            <person name="Dima B."/>
            <person name="Sanchez-Garcia M."/>
            <person name="Sanchez-Ramirez S."/>
            <person name="Szollosi G.J."/>
            <person name="Szarkandi J.G."/>
            <person name="Papp V."/>
            <person name="Albert L."/>
            <person name="Andreopoulos W."/>
            <person name="Angelini C."/>
            <person name="Antonin V."/>
            <person name="Barry K.W."/>
            <person name="Bougher N.L."/>
            <person name="Buchanan P."/>
            <person name="Buyck B."/>
            <person name="Bense V."/>
            <person name="Catcheside P."/>
            <person name="Chovatia M."/>
            <person name="Cooper J."/>
            <person name="Damon W."/>
            <person name="Desjardin D."/>
            <person name="Finy P."/>
            <person name="Geml J."/>
            <person name="Haridas S."/>
            <person name="Hughes K."/>
            <person name="Justo A."/>
            <person name="Karasinski D."/>
            <person name="Kautmanova I."/>
            <person name="Kiss B."/>
            <person name="Kocsube S."/>
            <person name="Kotiranta H."/>
            <person name="LaButti K.M."/>
            <person name="Lechner B.E."/>
            <person name="Liimatainen K."/>
            <person name="Lipzen A."/>
            <person name="Lukacs Z."/>
            <person name="Mihaltcheva S."/>
            <person name="Morgado L.N."/>
            <person name="Niskanen T."/>
            <person name="Noordeloos M.E."/>
            <person name="Ohm R.A."/>
            <person name="Ortiz-Santana B."/>
            <person name="Ovrebo C."/>
            <person name="Racz N."/>
            <person name="Riley R."/>
            <person name="Savchenko A."/>
            <person name="Shiryaev A."/>
            <person name="Soop K."/>
            <person name="Spirin V."/>
            <person name="Szebenyi C."/>
            <person name="Tomsovsky M."/>
            <person name="Tulloss R.E."/>
            <person name="Uehling J."/>
            <person name="Grigoriev I.V."/>
            <person name="Vagvolgyi C."/>
            <person name="Papp T."/>
            <person name="Martin F.M."/>
            <person name="Miettinen O."/>
            <person name="Hibbett D.S."/>
            <person name="Nagy L.G."/>
        </authorList>
    </citation>
    <scope>NUCLEOTIDE SEQUENCE [LARGE SCALE GENOMIC DNA]</scope>
    <source>
        <strain evidence="1 2">NL-1719</strain>
    </source>
</reference>
<gene>
    <name evidence="1" type="ORF">BDN72DRAFT_740377</name>
</gene>
<sequence>LLSDPVHNTRLLTEQLESLGLYAAPTLGDGNCLFRALSDQLYGSPSKHHQLRQDICNWIATNKQRYEPFVDDERGIDVHLQCMRENATYGGHMELSAFAHLTRRNVKVIQPGLVYVIDWSAGWDNNNTTNDNTPSSSSNYSSSSSSSLTTPDEDDRPPRKTSGLGKKGKSAREDEDEDELPDTVYVAYHDWEHFSSIRNLSGPHTGPPRVCEIPPQPVPVPPPPPPTTAPPDKPKSKVTKVKLKLSAAPGVSATLATSSTSTGTLAPTDPLEIPLPSSRSVSPPVASTSTSTSLTAAITPALTASNGTPRITRSPKRSFDESSNGSSMPDDPPPEESVAKRTRSSLGGSSTPARGTAGS</sequence>
<protein>
    <submittedName>
        <fullName evidence="1">Cysteine proteinase</fullName>
    </submittedName>
</protein>
<accession>A0ACD3A495</accession>
<evidence type="ECO:0000313" key="1">
    <source>
        <dbReference type="EMBL" id="TFK60648.1"/>
    </source>
</evidence>
<name>A0ACD3A495_9AGAR</name>
<feature type="non-terminal residue" evidence="1">
    <location>
        <position position="359"/>
    </location>
</feature>
<organism evidence="1 2">
    <name type="scientific">Pluteus cervinus</name>
    <dbReference type="NCBI Taxonomy" id="181527"/>
    <lineage>
        <taxon>Eukaryota</taxon>
        <taxon>Fungi</taxon>
        <taxon>Dikarya</taxon>
        <taxon>Basidiomycota</taxon>
        <taxon>Agaricomycotina</taxon>
        <taxon>Agaricomycetes</taxon>
        <taxon>Agaricomycetidae</taxon>
        <taxon>Agaricales</taxon>
        <taxon>Pluteineae</taxon>
        <taxon>Pluteaceae</taxon>
        <taxon>Pluteus</taxon>
    </lineage>
</organism>
<proteinExistence type="predicted"/>
<dbReference type="EMBL" id="ML208748">
    <property type="protein sequence ID" value="TFK60648.1"/>
    <property type="molecule type" value="Genomic_DNA"/>
</dbReference>
<feature type="non-terminal residue" evidence="1">
    <location>
        <position position="1"/>
    </location>
</feature>
<keyword evidence="2" id="KW-1185">Reference proteome</keyword>
<evidence type="ECO:0000313" key="2">
    <source>
        <dbReference type="Proteomes" id="UP000308600"/>
    </source>
</evidence>